<keyword evidence="3" id="KW-0547">Nucleotide-binding</keyword>
<dbReference type="PROSITE" id="PS00211">
    <property type="entry name" value="ABC_TRANSPORTER_1"/>
    <property type="match status" value="1"/>
</dbReference>
<gene>
    <name evidence="7" type="ORF">HDA42_000596</name>
</gene>
<dbReference type="SMART" id="SM00382">
    <property type="entry name" value="AAA"/>
    <property type="match status" value="1"/>
</dbReference>
<keyword evidence="2" id="KW-0813">Transport</keyword>
<keyword evidence="8" id="KW-1185">Reference proteome</keyword>
<dbReference type="GO" id="GO:0016887">
    <property type="term" value="F:ATP hydrolysis activity"/>
    <property type="evidence" value="ECO:0007669"/>
    <property type="project" value="InterPro"/>
</dbReference>
<dbReference type="SUPFAM" id="SSF52540">
    <property type="entry name" value="P-loop containing nucleoside triphosphate hydrolases"/>
    <property type="match status" value="1"/>
</dbReference>
<dbReference type="GeneID" id="93979135"/>
<dbReference type="EMBL" id="JACJIJ010000002">
    <property type="protein sequence ID" value="MBA9051418.1"/>
    <property type="molecule type" value="Genomic_DNA"/>
</dbReference>
<dbReference type="InterPro" id="IPR003593">
    <property type="entry name" value="AAA+_ATPase"/>
</dbReference>
<dbReference type="Pfam" id="PF00005">
    <property type="entry name" value="ABC_tran"/>
    <property type="match status" value="1"/>
</dbReference>
<feature type="domain" description="ABC transporter" evidence="6">
    <location>
        <begin position="7"/>
        <end position="234"/>
    </location>
</feature>
<dbReference type="PANTHER" id="PTHR43335">
    <property type="entry name" value="ABC TRANSPORTER, ATP-BINDING PROTEIN"/>
    <property type="match status" value="1"/>
</dbReference>
<dbReference type="InterPro" id="IPR027417">
    <property type="entry name" value="P-loop_NTPase"/>
</dbReference>
<evidence type="ECO:0000313" key="8">
    <source>
        <dbReference type="Proteomes" id="UP000577386"/>
    </source>
</evidence>
<accession>A0A7W3RJK2</accession>
<sequence length="334" mass="35252">MDAVLAVRARGITKCFGDVVALDGVDLDVTQGQIHGLVGPNGAGKTTLLGLLLGLAVADAGTLEILGVPVGRALSAVDGVAGFVDGPGLYPSLTARQNLAALVSLRGRDAHTAGIGEVLTEVGLREVADDRVRGFSLGMRQRLGLAAALLTRPRLLVLDEPSNGLDPSGKRHVHRVLNRLAADGTSVVLSSHRMDDVEALCSEVTILATGRAVFSGPLAKLAAENRELEYRLLTSDPTAARRLAAEAEGVRVVEDGGTRYGDEVLVVRALVPALDRLVSQVVRSEIAVRELAPVVSPLEAAFLALTEQQERQEQREQQGQSEQQAKRGQQEAGR</sequence>
<dbReference type="RefSeq" id="WP_182774718.1">
    <property type="nucleotide sequence ID" value="NZ_BAAAHW010000002.1"/>
</dbReference>
<dbReference type="Gene3D" id="3.40.50.300">
    <property type="entry name" value="P-loop containing nucleotide triphosphate hydrolases"/>
    <property type="match status" value="1"/>
</dbReference>
<comment type="caution">
    <text evidence="7">The sequence shown here is derived from an EMBL/GenBank/DDBJ whole genome shotgun (WGS) entry which is preliminary data.</text>
</comment>
<evidence type="ECO:0000256" key="5">
    <source>
        <dbReference type="SAM" id="MobiDB-lite"/>
    </source>
</evidence>
<evidence type="ECO:0000256" key="1">
    <source>
        <dbReference type="ARBA" id="ARBA00005417"/>
    </source>
</evidence>
<evidence type="ECO:0000259" key="6">
    <source>
        <dbReference type="PROSITE" id="PS50893"/>
    </source>
</evidence>
<dbReference type="InterPro" id="IPR003439">
    <property type="entry name" value="ABC_transporter-like_ATP-bd"/>
</dbReference>
<feature type="region of interest" description="Disordered" evidence="5">
    <location>
        <begin position="309"/>
        <end position="334"/>
    </location>
</feature>
<feature type="compositionally biased region" description="Basic and acidic residues" evidence="5">
    <location>
        <begin position="324"/>
        <end position="334"/>
    </location>
</feature>
<evidence type="ECO:0000313" key="7">
    <source>
        <dbReference type="EMBL" id="MBA9051418.1"/>
    </source>
</evidence>
<evidence type="ECO:0000256" key="2">
    <source>
        <dbReference type="ARBA" id="ARBA00022448"/>
    </source>
</evidence>
<protein>
    <submittedName>
        <fullName evidence="7">ABC-2 type transport system ATP-binding protein</fullName>
    </submittedName>
</protein>
<dbReference type="AlphaFoldDB" id="A0A7W3RJK2"/>
<dbReference type="PROSITE" id="PS50893">
    <property type="entry name" value="ABC_TRANSPORTER_2"/>
    <property type="match status" value="1"/>
</dbReference>
<name>A0A7W3RJK2_STRMR</name>
<dbReference type="PANTHER" id="PTHR43335:SF4">
    <property type="entry name" value="ABC TRANSPORTER, ATP-BINDING PROTEIN"/>
    <property type="match status" value="1"/>
</dbReference>
<evidence type="ECO:0000256" key="3">
    <source>
        <dbReference type="ARBA" id="ARBA00022741"/>
    </source>
</evidence>
<keyword evidence="4 7" id="KW-0067">ATP-binding</keyword>
<organism evidence="7 8">
    <name type="scientific">Streptomyces murinus</name>
    <dbReference type="NCBI Taxonomy" id="33900"/>
    <lineage>
        <taxon>Bacteria</taxon>
        <taxon>Bacillati</taxon>
        <taxon>Actinomycetota</taxon>
        <taxon>Actinomycetes</taxon>
        <taxon>Kitasatosporales</taxon>
        <taxon>Streptomycetaceae</taxon>
        <taxon>Streptomyces</taxon>
    </lineage>
</organism>
<dbReference type="InterPro" id="IPR017871">
    <property type="entry name" value="ABC_transporter-like_CS"/>
</dbReference>
<evidence type="ECO:0000256" key="4">
    <source>
        <dbReference type="ARBA" id="ARBA00022840"/>
    </source>
</evidence>
<proteinExistence type="inferred from homology"/>
<comment type="similarity">
    <text evidence="1">Belongs to the ABC transporter superfamily.</text>
</comment>
<dbReference type="Proteomes" id="UP000577386">
    <property type="component" value="Unassembled WGS sequence"/>
</dbReference>
<reference evidence="7 8" key="1">
    <citation type="submission" date="2020-08" db="EMBL/GenBank/DDBJ databases">
        <title>Sequencing the genomes of 1000 actinobacteria strains.</title>
        <authorList>
            <person name="Klenk H.-P."/>
        </authorList>
    </citation>
    <scope>NUCLEOTIDE SEQUENCE [LARGE SCALE GENOMIC DNA]</scope>
    <source>
        <strain evidence="7 8">DSM 41827</strain>
    </source>
</reference>
<dbReference type="GO" id="GO:0005524">
    <property type="term" value="F:ATP binding"/>
    <property type="evidence" value="ECO:0007669"/>
    <property type="project" value="UniProtKB-KW"/>
</dbReference>